<dbReference type="PANTHER" id="PTHR34615">
    <property type="entry name" value="PX DOMAIN-CONTAINING PROTEIN"/>
    <property type="match status" value="1"/>
</dbReference>
<evidence type="ECO:0000313" key="5">
    <source>
        <dbReference type="Proteomes" id="UP001159428"/>
    </source>
</evidence>
<evidence type="ECO:0000256" key="1">
    <source>
        <dbReference type="ARBA" id="ARBA00001968"/>
    </source>
</evidence>
<evidence type="ECO:0000313" key="4">
    <source>
        <dbReference type="EMBL" id="CAH3031806.1"/>
    </source>
</evidence>
<name>A0AAU9VL11_9CNID</name>
<organism evidence="4 5">
    <name type="scientific">Pocillopora meandrina</name>
    <dbReference type="NCBI Taxonomy" id="46732"/>
    <lineage>
        <taxon>Eukaryota</taxon>
        <taxon>Metazoa</taxon>
        <taxon>Cnidaria</taxon>
        <taxon>Anthozoa</taxon>
        <taxon>Hexacorallia</taxon>
        <taxon>Scleractinia</taxon>
        <taxon>Astrocoeniina</taxon>
        <taxon>Pocilloporidae</taxon>
        <taxon>Pocillopora</taxon>
    </lineage>
</organism>
<dbReference type="AlphaFoldDB" id="A0AAU9VL11"/>
<proteinExistence type="predicted"/>
<comment type="cofactor">
    <cofactor evidence="1">
        <name>a divalent metal cation</name>
        <dbReference type="ChEBI" id="CHEBI:60240"/>
    </cofactor>
</comment>
<feature type="domain" description="DDE Tnp4" evidence="3">
    <location>
        <begin position="175"/>
        <end position="332"/>
    </location>
</feature>
<dbReference type="InterPro" id="IPR027806">
    <property type="entry name" value="HARBI1_dom"/>
</dbReference>
<evidence type="ECO:0000259" key="3">
    <source>
        <dbReference type="Pfam" id="PF13359"/>
    </source>
</evidence>
<dbReference type="GO" id="GO:0046872">
    <property type="term" value="F:metal ion binding"/>
    <property type="evidence" value="ECO:0007669"/>
    <property type="project" value="UniProtKB-KW"/>
</dbReference>
<comment type="caution">
    <text evidence="4">The sequence shown here is derived from an EMBL/GenBank/DDBJ whole genome shotgun (WGS) entry which is preliminary data.</text>
</comment>
<reference evidence="4 5" key="1">
    <citation type="submission" date="2022-05" db="EMBL/GenBank/DDBJ databases">
        <authorList>
            <consortium name="Genoscope - CEA"/>
            <person name="William W."/>
        </authorList>
    </citation>
    <scope>NUCLEOTIDE SEQUENCE [LARGE SCALE GENOMIC DNA]</scope>
</reference>
<dbReference type="Pfam" id="PF13359">
    <property type="entry name" value="DDE_Tnp_4"/>
    <property type="match status" value="1"/>
</dbReference>
<evidence type="ECO:0000256" key="2">
    <source>
        <dbReference type="ARBA" id="ARBA00022723"/>
    </source>
</evidence>
<keyword evidence="2" id="KW-0479">Metal-binding</keyword>
<dbReference type="PANTHER" id="PTHR34615:SF1">
    <property type="entry name" value="PX DOMAIN-CONTAINING PROTEIN"/>
    <property type="match status" value="1"/>
</dbReference>
<dbReference type="Proteomes" id="UP001159428">
    <property type="component" value="Unassembled WGS sequence"/>
</dbReference>
<dbReference type="EMBL" id="CALNXJ010000001">
    <property type="protein sequence ID" value="CAH3031806.1"/>
    <property type="molecule type" value="Genomic_DNA"/>
</dbReference>
<protein>
    <recommendedName>
        <fullName evidence="3">DDE Tnp4 domain-containing protein</fullName>
    </recommendedName>
</protein>
<keyword evidence="5" id="KW-1185">Reference proteome</keyword>
<gene>
    <name evidence="4" type="ORF">PMEA_00000634</name>
</gene>
<accession>A0AAU9VL11</accession>
<sequence>MSSFKQVQDDLLICYCENIISDEEYFILSDLYQPNNLDLPYDEYPLFDLESMSNDECITEFRFEKSHLPLLADVLQIPPMFKCPQGSVADGMEALCMLLKRLSYPCRYADMVHRFGRPIPVLSMVTNQVLDFIYDTHGRRILQWNHDLLNPRSLEEYTYAVSRKGAPLDNCFGFVDGTVRPITRPGENQRVLYNGHKRVHAIKFQSVALPNGLIANMFGPVEGRKHDAGMLADSNLLANLQAFAFSRVGDPLCIYGDPAYPLRVHLQAPFRNALLTPQMEAYNSSMSSVRSSVEWLFGDIVNYFKFIDFKKNLKIGLSSVGKMYIVCALLRNALTCLYGNTTSEFFGFDPPTLQQYFA</sequence>